<feature type="domain" description="Peptidase M16 N-terminal" evidence="5">
    <location>
        <begin position="67"/>
        <end position="213"/>
    </location>
</feature>
<comment type="caution">
    <text evidence="7">The sequence shown here is derived from an EMBL/GenBank/DDBJ whole genome shotgun (WGS) entry which is preliminary data.</text>
</comment>
<evidence type="ECO:0000256" key="2">
    <source>
        <dbReference type="ARBA" id="ARBA00007261"/>
    </source>
</evidence>
<gene>
    <name evidence="7" type="ORF">GK091_14985</name>
</gene>
<dbReference type="InterPro" id="IPR007863">
    <property type="entry name" value="Peptidase_M16_C"/>
</dbReference>
<keyword evidence="8" id="KW-1185">Reference proteome</keyword>
<dbReference type="EMBL" id="JAAGNZ010000001">
    <property type="protein sequence ID" value="NEU68195.1"/>
    <property type="molecule type" value="Genomic_DNA"/>
</dbReference>
<dbReference type="GO" id="GO:0004222">
    <property type="term" value="F:metalloendopeptidase activity"/>
    <property type="evidence" value="ECO:0007669"/>
    <property type="project" value="InterPro"/>
</dbReference>
<name>A0A6M0IKN0_9BACT</name>
<feature type="region of interest" description="Disordered" evidence="4">
    <location>
        <begin position="932"/>
        <end position="952"/>
    </location>
</feature>
<dbReference type="Proteomes" id="UP000477386">
    <property type="component" value="Unassembled WGS sequence"/>
</dbReference>
<dbReference type="SUPFAM" id="SSF63411">
    <property type="entry name" value="LuxS/MPP-like metallohydrolase"/>
    <property type="match status" value="4"/>
</dbReference>
<dbReference type="InterPro" id="IPR011765">
    <property type="entry name" value="Pept_M16_N"/>
</dbReference>
<dbReference type="Pfam" id="PF05193">
    <property type="entry name" value="Peptidase_M16_C"/>
    <property type="match status" value="2"/>
</dbReference>
<evidence type="ECO:0000256" key="3">
    <source>
        <dbReference type="RuleBase" id="RU004447"/>
    </source>
</evidence>
<organism evidence="7 8">
    <name type="scientific">Spirosoma agri</name>
    <dbReference type="NCBI Taxonomy" id="1987381"/>
    <lineage>
        <taxon>Bacteria</taxon>
        <taxon>Pseudomonadati</taxon>
        <taxon>Bacteroidota</taxon>
        <taxon>Cytophagia</taxon>
        <taxon>Cytophagales</taxon>
        <taxon>Cytophagaceae</taxon>
        <taxon>Spirosoma</taxon>
    </lineage>
</organism>
<evidence type="ECO:0000313" key="8">
    <source>
        <dbReference type="Proteomes" id="UP000477386"/>
    </source>
</evidence>
<proteinExistence type="inferred from homology"/>
<evidence type="ECO:0000256" key="4">
    <source>
        <dbReference type="SAM" id="MobiDB-lite"/>
    </source>
</evidence>
<dbReference type="AlphaFoldDB" id="A0A6M0IKN0"/>
<dbReference type="GO" id="GO:0006508">
    <property type="term" value="P:proteolysis"/>
    <property type="evidence" value="ECO:0007669"/>
    <property type="project" value="InterPro"/>
</dbReference>
<dbReference type="PANTHER" id="PTHR11851">
    <property type="entry name" value="METALLOPROTEASE"/>
    <property type="match status" value="1"/>
</dbReference>
<protein>
    <submittedName>
        <fullName evidence="7">Insulinase family protein</fullName>
    </submittedName>
</protein>
<dbReference type="Gene3D" id="3.30.830.10">
    <property type="entry name" value="Metalloenzyme, LuxS/M16 peptidase-like"/>
    <property type="match status" value="4"/>
</dbReference>
<evidence type="ECO:0000313" key="7">
    <source>
        <dbReference type="EMBL" id="NEU68195.1"/>
    </source>
</evidence>
<evidence type="ECO:0000259" key="5">
    <source>
        <dbReference type="Pfam" id="PF00675"/>
    </source>
</evidence>
<dbReference type="InterPro" id="IPR050361">
    <property type="entry name" value="MPP/UQCRC_Complex"/>
</dbReference>
<evidence type="ECO:0000256" key="1">
    <source>
        <dbReference type="ARBA" id="ARBA00001947"/>
    </source>
</evidence>
<feature type="domain" description="Peptidase M16 C-terminal" evidence="6">
    <location>
        <begin position="223"/>
        <end position="397"/>
    </location>
</feature>
<feature type="domain" description="Peptidase M16 N-terminal" evidence="5">
    <location>
        <begin position="524"/>
        <end position="653"/>
    </location>
</feature>
<dbReference type="InterPro" id="IPR011249">
    <property type="entry name" value="Metalloenz_LuxS/M16"/>
</dbReference>
<accession>A0A6M0IKN0</accession>
<comment type="similarity">
    <text evidence="2 3">Belongs to the peptidase M16 family.</text>
</comment>
<evidence type="ECO:0000259" key="6">
    <source>
        <dbReference type="Pfam" id="PF05193"/>
    </source>
</evidence>
<comment type="cofactor">
    <cofactor evidence="1">
        <name>Zn(2+)</name>
        <dbReference type="ChEBI" id="CHEBI:29105"/>
    </cofactor>
</comment>
<dbReference type="RefSeq" id="WP_164039762.1">
    <property type="nucleotide sequence ID" value="NZ_JAAGNZ010000001.1"/>
</dbReference>
<dbReference type="InterPro" id="IPR001431">
    <property type="entry name" value="Pept_M16_Zn_BS"/>
</dbReference>
<dbReference type="Pfam" id="PF00675">
    <property type="entry name" value="Peptidase_M16"/>
    <property type="match status" value="2"/>
</dbReference>
<dbReference type="PANTHER" id="PTHR11851:SF49">
    <property type="entry name" value="MITOCHONDRIAL-PROCESSING PEPTIDASE SUBUNIT ALPHA"/>
    <property type="match status" value="1"/>
</dbReference>
<sequence length="952" mass="106566">MHTFSSQYGRVVSTRACRGILVIAFLIGSYLPILAQDKPVASALPEGITKVASVEGITEYQLKNGLRVLLFPDPSKATITVNITYMVGSRHEGLGETGMAHLLEHMVFKGSTKHKNVPQELTEHGSWPNGTTWYDRTNYFETFSATDDNLKWALDLESDRMVNSFIKKEDLETEFTVVRNEFEMGENSPQYVLMERVLSSAYLWHNYGKSTIGSKEDIERVPIDNLKAFYQKYYQPDNAILLVAGKLDEVKTLALVDQYFSPIPKPTRVLKQPYTVEPTQDGERVVTLKRVGDTQGVAAAYHTPAGTHPDYPVLDVLMDVLTNEPSGRLYKALVENKKAAFQYGWTPALHDPGFAYFYAEVRKENSLDSARTVMMSTLDGITGKAPTADEVERAKTKILSGIELMFKQVDRVGLQLSEYMAAGDWRLVFLYRDAIRKVTPADVQRVAQAYLKPSNRTVGLFVPDQKPDRAEITAAPDIMSLVKDYKGEQMVAAGEAFDASPANIDSRTKRGQEANGLKYALLPKSTRGNSVNVRIQLRMGDETSLVNKMTVSGFTASMLERGTKTRSYQQIKDELDKLKARAYVYPSGQSVVASIETSKENLPAVLKIVTDYLRNPTFPEAEFNKLKEERLAQIESQKQEPQAIAYNVAERTMNPYPKGHVWYTKTFDEEIDEIKKLTVDEVRQFYKDFYGAQNAVVSVVGAFDEPTIRTALKNDLGKWKAAKPFSRVPLQLFADLKNKTESIQTSDKANAMLVTGMKFPMRDDDPDYAALYMANYILGDGFLNSRLATRIRQKEGVSYGVGSYVYADDNDKVANFGSYAIYNPENSDRLEKAYREEVDKLVKEGITADELKAAKTAVLQNNQVERSQDGVLTQKLGQYLTRAEGRTFAYDAELEKRIQALTPEQVNATVKKYIDYSKLTIVKAGDFENAAKKAAEKAKTQPASSIGGGDKN</sequence>
<feature type="domain" description="Peptidase M16 C-terminal" evidence="6">
    <location>
        <begin position="676"/>
        <end position="857"/>
    </location>
</feature>
<dbReference type="PROSITE" id="PS00143">
    <property type="entry name" value="INSULINASE"/>
    <property type="match status" value="1"/>
</dbReference>
<reference evidence="7 8" key="1">
    <citation type="submission" date="2020-02" db="EMBL/GenBank/DDBJ databases">
        <title>Draft genome sequence of two Spirosoma agri KCTC 52727 and Spirosoma terrae KCTC 52035.</title>
        <authorList>
            <person name="Rojas J."/>
            <person name="Ambika Manirajan B."/>
            <person name="Ratering S."/>
            <person name="Suarez C."/>
            <person name="Schnell S."/>
        </authorList>
    </citation>
    <scope>NUCLEOTIDE SEQUENCE [LARGE SCALE GENOMIC DNA]</scope>
    <source>
        <strain evidence="7 8">KCTC 52727</strain>
    </source>
</reference>
<dbReference type="GO" id="GO:0046872">
    <property type="term" value="F:metal ion binding"/>
    <property type="evidence" value="ECO:0007669"/>
    <property type="project" value="InterPro"/>
</dbReference>